<feature type="region of interest" description="Disordered" evidence="2">
    <location>
        <begin position="91"/>
        <end position="120"/>
    </location>
</feature>
<keyword evidence="4" id="KW-1185">Reference proteome</keyword>
<dbReference type="AlphaFoldDB" id="A0AAD1XMQ6"/>
<organism evidence="3 4">
    <name type="scientific">Euplotes crassus</name>
    <dbReference type="NCBI Taxonomy" id="5936"/>
    <lineage>
        <taxon>Eukaryota</taxon>
        <taxon>Sar</taxon>
        <taxon>Alveolata</taxon>
        <taxon>Ciliophora</taxon>
        <taxon>Intramacronucleata</taxon>
        <taxon>Spirotrichea</taxon>
        <taxon>Hypotrichia</taxon>
        <taxon>Euplotida</taxon>
        <taxon>Euplotidae</taxon>
        <taxon>Moneuplotes</taxon>
    </lineage>
</organism>
<keyword evidence="1" id="KW-0175">Coiled coil</keyword>
<evidence type="ECO:0000256" key="1">
    <source>
        <dbReference type="SAM" id="Coils"/>
    </source>
</evidence>
<feature type="coiled-coil region" evidence="1">
    <location>
        <begin position="245"/>
        <end position="279"/>
    </location>
</feature>
<feature type="compositionally biased region" description="Low complexity" evidence="2">
    <location>
        <begin position="1"/>
        <end position="10"/>
    </location>
</feature>
<name>A0AAD1XMQ6_EUPCR</name>
<proteinExistence type="predicted"/>
<evidence type="ECO:0000256" key="2">
    <source>
        <dbReference type="SAM" id="MobiDB-lite"/>
    </source>
</evidence>
<evidence type="ECO:0000313" key="4">
    <source>
        <dbReference type="Proteomes" id="UP001295684"/>
    </source>
</evidence>
<feature type="compositionally biased region" description="Polar residues" evidence="2">
    <location>
        <begin position="101"/>
        <end position="120"/>
    </location>
</feature>
<feature type="region of interest" description="Disordered" evidence="2">
    <location>
        <begin position="1"/>
        <end position="20"/>
    </location>
</feature>
<reference evidence="3" key="1">
    <citation type="submission" date="2023-07" db="EMBL/GenBank/DDBJ databases">
        <authorList>
            <consortium name="AG Swart"/>
            <person name="Singh M."/>
            <person name="Singh A."/>
            <person name="Seah K."/>
            <person name="Emmerich C."/>
        </authorList>
    </citation>
    <scope>NUCLEOTIDE SEQUENCE</scope>
    <source>
        <strain evidence="3">DP1</strain>
    </source>
</reference>
<protein>
    <submittedName>
        <fullName evidence="3">Uncharacterized protein</fullName>
    </submittedName>
</protein>
<gene>
    <name evidence="3" type="ORF">ECRASSUSDP1_LOCUS16732</name>
</gene>
<evidence type="ECO:0000313" key="3">
    <source>
        <dbReference type="EMBL" id="CAI2375370.1"/>
    </source>
</evidence>
<dbReference type="EMBL" id="CAMPGE010016836">
    <property type="protein sequence ID" value="CAI2375370.1"/>
    <property type="molecule type" value="Genomic_DNA"/>
</dbReference>
<dbReference type="Proteomes" id="UP001295684">
    <property type="component" value="Unassembled WGS sequence"/>
</dbReference>
<comment type="caution">
    <text evidence="3">The sequence shown here is derived from an EMBL/GenBank/DDBJ whole genome shotgun (WGS) entry which is preliminary data.</text>
</comment>
<sequence>MEEAKSSSIHSEIDSHSLSDERITEILNEIDLEMSNQSQDNLKDKSMVDNSSEISLVITKINLPESNTIPMNKVEVITPKKNVFISDSVLKSGQGDKSKNTSKTFSDGKNFDNQNKTTENFQKENFIENTVETKVSPAMKTQEISSDKEIERQLEQCICIDVSRSESSLSIPQKGDDMMGSISNSSSDCKSDLSSLHTNSIESVEIIGEEAEKASQKLINNLDFLSDIEIEDISKDPVFYWKKSYEDLAVDMAKLREENQKLKQKNMILQNKILKLNDSQEKFKKNIMDSAQRKRDMKLLSKTVETDERKGMVQTTLVPTSANNETRIQFGKQQANVSFDFTSSSRSLTRQINSSDPSTIKYLHKFEIKNLASIPKEFKRKFINFCKRLVPHSVALFSIYDTKNVDLSQYINCFEHILRGTTHQVYFAKGKFDHNTLQKVIEFSCNSRELCLKTCQIMDIHPTFTLNQEIEYKTEKIYLYSTCRKLFQDRDPSNTIHEEEKKSDQKCKNKKNKSFDANKMDQFKLKTVFKAMAKTGLLRSLRNVEVNKESFPLIEIEEIISQEGFHDVFVIHKKHKYPIESVR</sequence>
<feature type="compositionally biased region" description="Basic and acidic residues" evidence="2">
    <location>
        <begin position="11"/>
        <end position="20"/>
    </location>
</feature>
<accession>A0AAD1XMQ6</accession>